<organism evidence="1 2">
    <name type="scientific">Tumebacillus permanentifrigoris</name>
    <dbReference type="NCBI Taxonomy" id="378543"/>
    <lineage>
        <taxon>Bacteria</taxon>
        <taxon>Bacillati</taxon>
        <taxon>Bacillota</taxon>
        <taxon>Bacilli</taxon>
        <taxon>Bacillales</taxon>
        <taxon>Alicyclobacillaceae</taxon>
        <taxon>Tumebacillus</taxon>
    </lineage>
</organism>
<protein>
    <submittedName>
        <fullName evidence="1">Uncharacterized protein</fullName>
    </submittedName>
</protein>
<dbReference type="RefSeq" id="WP_109687612.1">
    <property type="nucleotide sequence ID" value="NZ_QGGL01000005.1"/>
</dbReference>
<gene>
    <name evidence="1" type="ORF">C7459_1058</name>
</gene>
<reference evidence="1 2" key="1">
    <citation type="submission" date="2018-05" db="EMBL/GenBank/DDBJ databases">
        <title>Genomic Encyclopedia of Type Strains, Phase IV (KMG-IV): sequencing the most valuable type-strain genomes for metagenomic binning, comparative biology and taxonomic classification.</title>
        <authorList>
            <person name="Goeker M."/>
        </authorList>
    </citation>
    <scope>NUCLEOTIDE SEQUENCE [LARGE SCALE GENOMIC DNA]</scope>
    <source>
        <strain evidence="1 2">DSM 18773</strain>
    </source>
</reference>
<accession>A0A316D9V8</accession>
<evidence type="ECO:0000313" key="2">
    <source>
        <dbReference type="Proteomes" id="UP000245634"/>
    </source>
</evidence>
<keyword evidence="2" id="KW-1185">Reference proteome</keyword>
<proteinExistence type="predicted"/>
<dbReference type="AlphaFoldDB" id="A0A316D9V8"/>
<name>A0A316D9V8_9BACL</name>
<comment type="caution">
    <text evidence="1">The sequence shown here is derived from an EMBL/GenBank/DDBJ whole genome shotgun (WGS) entry which is preliminary data.</text>
</comment>
<dbReference type="EMBL" id="QGGL01000005">
    <property type="protein sequence ID" value="PWK14255.1"/>
    <property type="molecule type" value="Genomic_DNA"/>
</dbReference>
<dbReference type="OrthoDB" id="789080at2"/>
<sequence length="422" mass="50103">MRHYFEEWLDKIDVSESAKNIMNEAIVCYKASAYKSSLLFSYVGFQTIVRDRILYSQVPNGIQDGQWRDIHRKLRNDDIWDKYLFDLIQDKNSLIFSLAEDIQTQIRYWKDRRNDCAHGKNNLIDYSHVESFWHFIRSNLDRFVVSGSRKSILERIRTHFDVTLTAPGKECTFIHLIPRAVDEIELTSFLEEIHDILEELDGTYTLFTNKHYMDFWVSLFKLGDTKLNKSLVEMMKNNDDLLRVIIETRPESLLYFAIDPIFIRNLWYEKMYKSFSILSSSILSNLLRNSLIPFEEIDEAFVQYLHKSDDDIPNENELVILVDNGYFDVIKREVFQKKFPLLKFERLAKKLKRKIIQYIIKNKLDDVVVGALCKLIDANKEGYSELIEALRIFFEQNNEKRDEFLRVCNRSGFIPPFSINKK</sequence>
<dbReference type="Proteomes" id="UP000245634">
    <property type="component" value="Unassembled WGS sequence"/>
</dbReference>
<evidence type="ECO:0000313" key="1">
    <source>
        <dbReference type="EMBL" id="PWK14255.1"/>
    </source>
</evidence>